<comment type="similarity">
    <text evidence="1">Belongs to the ATP-dependent AMP-binding enzyme family.</text>
</comment>
<evidence type="ECO:0000313" key="5">
    <source>
        <dbReference type="Proteomes" id="UP000325743"/>
    </source>
</evidence>
<organism evidence="4 5">
    <name type="scientific">Cupriavidus oxalaticus</name>
    <dbReference type="NCBI Taxonomy" id="96344"/>
    <lineage>
        <taxon>Bacteria</taxon>
        <taxon>Pseudomonadati</taxon>
        <taxon>Pseudomonadota</taxon>
        <taxon>Betaproteobacteria</taxon>
        <taxon>Burkholderiales</taxon>
        <taxon>Burkholderiaceae</taxon>
        <taxon>Cupriavidus</taxon>
    </lineage>
</organism>
<evidence type="ECO:0000256" key="2">
    <source>
        <dbReference type="ARBA" id="ARBA00022598"/>
    </source>
</evidence>
<dbReference type="RefSeq" id="WP_151070157.1">
    <property type="nucleotide sequence ID" value="NZ_CP032518.1"/>
</dbReference>
<dbReference type="AlphaFoldDB" id="A0A5P3VCJ5"/>
<accession>A0A5P3VCJ5</accession>
<dbReference type="GO" id="GO:0031956">
    <property type="term" value="F:medium-chain fatty acid-CoA ligase activity"/>
    <property type="evidence" value="ECO:0007669"/>
    <property type="project" value="TreeGrafter"/>
</dbReference>
<name>A0A5P3VCJ5_9BURK</name>
<sequence length="462" mass="50076">MTFAQHLQAFGSQTALVLEDGTSISYAALAREADAVYTAAGAPTRRRTLVAIECANGLRSLAAYLGALRADVPVLLVDAELDAPLRQALYQRYGIAYVHTPAGWQTSSYAPPALHPEVALLLSTSGSTGAPKLVRLSPQNLQANACAIAGYLKLDESERAITSLPMHYSYGLSVINSHLLVGATLVLTSEPMTARAFWERMREREVTSLAGVPAQYAILRQLRFERVALPSLRTMTQAGGRLPDALQRWFGELAAQRGQRFFVMYGQTEATARIAYVPPHRLLEKIGAIGVAIPGGRLELRREDGSLATLPDETGELCYAGANVMLGYASTAADLSGPDQQQGYLRTGDLARRDSDGYFYVTGRLTRFIKMFGNRIGMDEVESQLRNERHDVAVTGRDDLLVVAVRGASPTALEDLAIVISKRYRLHRSAIRVVGVHDFPMSGAGKVRYAELLTDVAPASAG</sequence>
<dbReference type="Pfam" id="PF00501">
    <property type="entry name" value="AMP-binding"/>
    <property type="match status" value="1"/>
</dbReference>
<reference evidence="4 5" key="1">
    <citation type="submission" date="2018-09" db="EMBL/GenBank/DDBJ databases">
        <title>Complete genome sequence of Cupriavidus oxalaticus T2, a bacterium capable of phenol tolerance and degradation.</title>
        <authorList>
            <person name="Yan J."/>
        </authorList>
    </citation>
    <scope>NUCLEOTIDE SEQUENCE [LARGE SCALE GENOMIC DNA]</scope>
    <source>
        <strain evidence="4 5">T2</strain>
    </source>
</reference>
<keyword evidence="2" id="KW-0436">Ligase</keyword>
<gene>
    <name evidence="4" type="ORF">D2917_07390</name>
</gene>
<proteinExistence type="inferred from homology"/>
<dbReference type="GO" id="GO:0006631">
    <property type="term" value="P:fatty acid metabolic process"/>
    <property type="evidence" value="ECO:0007669"/>
    <property type="project" value="TreeGrafter"/>
</dbReference>
<dbReference type="InterPro" id="IPR000873">
    <property type="entry name" value="AMP-dep_synth/lig_dom"/>
</dbReference>
<protein>
    <submittedName>
        <fullName evidence="4">AMP-dependent synthetase</fullName>
    </submittedName>
</protein>
<dbReference type="PANTHER" id="PTHR43201:SF5">
    <property type="entry name" value="MEDIUM-CHAIN ACYL-COA LIGASE ACSF2, MITOCHONDRIAL"/>
    <property type="match status" value="1"/>
</dbReference>
<evidence type="ECO:0000313" key="4">
    <source>
        <dbReference type="EMBL" id="QEZ44077.1"/>
    </source>
</evidence>
<evidence type="ECO:0000256" key="1">
    <source>
        <dbReference type="ARBA" id="ARBA00006432"/>
    </source>
</evidence>
<evidence type="ECO:0000259" key="3">
    <source>
        <dbReference type="Pfam" id="PF00501"/>
    </source>
</evidence>
<dbReference type="InterPro" id="IPR042099">
    <property type="entry name" value="ANL_N_sf"/>
</dbReference>
<dbReference type="EMBL" id="CP032518">
    <property type="protein sequence ID" value="QEZ44077.1"/>
    <property type="molecule type" value="Genomic_DNA"/>
</dbReference>
<feature type="domain" description="AMP-dependent synthetase/ligase" evidence="3">
    <location>
        <begin position="111"/>
        <end position="328"/>
    </location>
</feature>
<dbReference type="SUPFAM" id="SSF56801">
    <property type="entry name" value="Acetyl-CoA synthetase-like"/>
    <property type="match status" value="1"/>
</dbReference>
<dbReference type="Gene3D" id="3.40.50.12780">
    <property type="entry name" value="N-terminal domain of ligase-like"/>
    <property type="match status" value="1"/>
</dbReference>
<dbReference type="Proteomes" id="UP000325743">
    <property type="component" value="Chromosome 1"/>
</dbReference>
<dbReference type="PANTHER" id="PTHR43201">
    <property type="entry name" value="ACYL-COA SYNTHETASE"/>
    <property type="match status" value="1"/>
</dbReference>